<protein>
    <submittedName>
        <fullName evidence="1">Uncharacterized protein</fullName>
    </submittedName>
</protein>
<accession>G2JCG0</accession>
<sequence>MSDEKKSFYNNLKILNIKEQTKYYQIEVKKSLNIL</sequence>
<reference evidence="1 2" key="1">
    <citation type="journal article" date="2008" name="Appl. Environ. Microbiol.">
        <title>Hydrogenomics of the extremely thermophilic bacterium Caldicellulosiruptor saccharolyticus.</title>
        <authorList>
            <person name="van de Werken H.J."/>
            <person name="Verhaart M.R."/>
            <person name="VanFossen A.L."/>
            <person name="Willquist K."/>
            <person name="Lewis D.L."/>
            <person name="Nichols J.D."/>
            <person name="Goorissen H.P."/>
            <person name="Mongodin E.F."/>
            <person name="Nelson K.E."/>
            <person name="van Niel E.W."/>
            <person name="Stams A.J."/>
            <person name="Ward D.E."/>
            <person name="de Vos W.M."/>
            <person name="van der Oost J."/>
            <person name="Kelly R.M."/>
            <person name="Kengen S.W."/>
        </authorList>
    </citation>
    <scope>NUCLEOTIDE SEQUENCE [LARGE SCALE GENOMIC DNA]</scope>
    <source>
        <strain evidence="2">ATCC 43494 / DSM 8903 / Tp8T 6331</strain>
    </source>
</reference>
<dbReference type="AlphaFoldDB" id="G2JCG0"/>
<dbReference type="HOGENOM" id="CLU_3363929_0_0_9"/>
<evidence type="ECO:0000313" key="1">
    <source>
        <dbReference type="EMBL" id="AEN71910.1"/>
    </source>
</evidence>
<dbReference type="KEGG" id="csc:Csac_3014"/>
<gene>
    <name evidence="1" type="ordered locus">Csac_3014</name>
</gene>
<evidence type="ECO:0000313" key="2">
    <source>
        <dbReference type="Proteomes" id="UP000000256"/>
    </source>
</evidence>
<dbReference type="EMBL" id="CP000679">
    <property type="protein sequence ID" value="AEN71910.1"/>
    <property type="molecule type" value="Genomic_DNA"/>
</dbReference>
<dbReference type="STRING" id="351627.Csac_3014"/>
<dbReference type="Proteomes" id="UP000000256">
    <property type="component" value="Chromosome"/>
</dbReference>
<proteinExistence type="predicted"/>
<organism evidence="1 2">
    <name type="scientific">Caldicellulosiruptor saccharolyticus (strain ATCC 43494 / DSM 8903 / Tp8T 6331)</name>
    <dbReference type="NCBI Taxonomy" id="351627"/>
    <lineage>
        <taxon>Bacteria</taxon>
        <taxon>Bacillati</taxon>
        <taxon>Bacillota</taxon>
        <taxon>Bacillota incertae sedis</taxon>
        <taxon>Caldicellulosiruptorales</taxon>
        <taxon>Caldicellulosiruptoraceae</taxon>
        <taxon>Caldicellulosiruptor</taxon>
    </lineage>
</organism>
<name>G2JCG0_CALS8</name>
<keyword evidence="2" id="KW-1185">Reference proteome</keyword>